<feature type="transmembrane region" description="Helical" evidence="2">
    <location>
        <begin position="64"/>
        <end position="96"/>
    </location>
</feature>
<keyword evidence="4" id="KW-1185">Reference proteome</keyword>
<evidence type="ECO:0000256" key="1">
    <source>
        <dbReference type="SAM" id="MobiDB-lite"/>
    </source>
</evidence>
<feature type="transmembrane region" description="Helical" evidence="2">
    <location>
        <begin position="12"/>
        <end position="33"/>
    </location>
</feature>
<evidence type="ECO:0000313" key="3">
    <source>
        <dbReference type="EMBL" id="NGZ76949.1"/>
    </source>
</evidence>
<keyword evidence="2" id="KW-0472">Membrane</keyword>
<dbReference type="Proteomes" id="UP000800303">
    <property type="component" value="Unassembled WGS sequence"/>
</dbReference>
<keyword evidence="2" id="KW-1133">Transmembrane helix</keyword>
<sequence length="121" mass="14196">MNDNYFEFGRRSALEIVRTLFYAGTLPILYFAYQFGKGFALKHPIQSMVRQSDNFYTGVERPGWILGFIMGAAALIVMAILWKAICEMLLIALRYFERGTRGGKEREPRMQKKIRRRHVRK</sequence>
<keyword evidence="2" id="KW-0812">Transmembrane</keyword>
<accession>A0ABX0FBU7</accession>
<proteinExistence type="predicted"/>
<dbReference type="EMBL" id="JAAFGS010000006">
    <property type="protein sequence ID" value="NGZ76949.1"/>
    <property type="molecule type" value="Genomic_DNA"/>
</dbReference>
<name>A0ABX0FBU7_9BACL</name>
<feature type="compositionally biased region" description="Basic residues" evidence="1">
    <location>
        <begin position="111"/>
        <end position="121"/>
    </location>
</feature>
<feature type="region of interest" description="Disordered" evidence="1">
    <location>
        <begin position="101"/>
        <end position="121"/>
    </location>
</feature>
<gene>
    <name evidence="3" type="ORF">GYN08_16705</name>
</gene>
<evidence type="ECO:0000256" key="2">
    <source>
        <dbReference type="SAM" id="Phobius"/>
    </source>
</evidence>
<comment type="caution">
    <text evidence="3">The sequence shown here is derived from an EMBL/GenBank/DDBJ whole genome shotgun (WGS) entry which is preliminary data.</text>
</comment>
<evidence type="ECO:0000313" key="4">
    <source>
        <dbReference type="Proteomes" id="UP000800303"/>
    </source>
</evidence>
<protein>
    <submittedName>
        <fullName evidence="3">Uncharacterized protein</fullName>
    </submittedName>
</protein>
<dbReference type="RefSeq" id="WP_166276410.1">
    <property type="nucleotide sequence ID" value="NZ_JAAFGS010000006.1"/>
</dbReference>
<feature type="compositionally biased region" description="Basic and acidic residues" evidence="1">
    <location>
        <begin position="101"/>
        <end position="110"/>
    </location>
</feature>
<reference evidence="3 4" key="1">
    <citation type="submission" date="2020-01" db="EMBL/GenBank/DDBJ databases">
        <title>Polyphasic characterisation and genomic insights into a novel alkali tolerant bacterium VR-M41.</title>
        <authorList>
            <person name="Vemuluri V.R."/>
        </authorList>
    </citation>
    <scope>NUCLEOTIDE SEQUENCE [LARGE SCALE GENOMIC DNA]</scope>
    <source>
        <strain evidence="3 4">VR-M41</strain>
    </source>
</reference>
<organism evidence="3 4">
    <name type="scientific">Saccharibacillus alkalitolerans</name>
    <dbReference type="NCBI Taxonomy" id="2705290"/>
    <lineage>
        <taxon>Bacteria</taxon>
        <taxon>Bacillati</taxon>
        <taxon>Bacillota</taxon>
        <taxon>Bacilli</taxon>
        <taxon>Bacillales</taxon>
        <taxon>Paenibacillaceae</taxon>
        <taxon>Saccharibacillus</taxon>
    </lineage>
</organism>